<evidence type="ECO:0000313" key="2">
    <source>
        <dbReference type="EMBL" id="KZO98222.1"/>
    </source>
</evidence>
<feature type="region of interest" description="Disordered" evidence="1">
    <location>
        <begin position="1"/>
        <end position="53"/>
    </location>
</feature>
<feature type="compositionally biased region" description="Basic and acidic residues" evidence="1">
    <location>
        <begin position="1"/>
        <end position="27"/>
    </location>
</feature>
<name>A0A167NYD5_CALVF</name>
<dbReference type="EMBL" id="KV417276">
    <property type="protein sequence ID" value="KZO98222.1"/>
    <property type="molecule type" value="Genomic_DNA"/>
</dbReference>
<sequence>MRKGRDAEKDNKDEDGFGSQEEMRMDTAEDFDPDTAPLPNRTTQNGITATYLN</sequence>
<protein>
    <submittedName>
        <fullName evidence="2">Uncharacterized protein</fullName>
    </submittedName>
</protein>
<keyword evidence="3" id="KW-1185">Reference proteome</keyword>
<dbReference type="OrthoDB" id="3543113at2759"/>
<evidence type="ECO:0000256" key="1">
    <source>
        <dbReference type="SAM" id="MobiDB-lite"/>
    </source>
</evidence>
<dbReference type="AlphaFoldDB" id="A0A167NYD5"/>
<dbReference type="Proteomes" id="UP000076738">
    <property type="component" value="Unassembled WGS sequence"/>
</dbReference>
<organism evidence="2 3">
    <name type="scientific">Calocera viscosa (strain TUFC12733)</name>
    <dbReference type="NCBI Taxonomy" id="1330018"/>
    <lineage>
        <taxon>Eukaryota</taxon>
        <taxon>Fungi</taxon>
        <taxon>Dikarya</taxon>
        <taxon>Basidiomycota</taxon>
        <taxon>Agaricomycotina</taxon>
        <taxon>Dacrymycetes</taxon>
        <taxon>Dacrymycetales</taxon>
        <taxon>Dacrymycetaceae</taxon>
        <taxon>Calocera</taxon>
    </lineage>
</organism>
<gene>
    <name evidence="2" type="ORF">CALVIDRAFT_562153</name>
</gene>
<feature type="compositionally biased region" description="Polar residues" evidence="1">
    <location>
        <begin position="40"/>
        <end position="53"/>
    </location>
</feature>
<evidence type="ECO:0000313" key="3">
    <source>
        <dbReference type="Proteomes" id="UP000076738"/>
    </source>
</evidence>
<proteinExistence type="predicted"/>
<accession>A0A167NYD5</accession>
<reference evidence="2 3" key="1">
    <citation type="journal article" date="2016" name="Mol. Biol. Evol.">
        <title>Comparative Genomics of Early-Diverging Mushroom-Forming Fungi Provides Insights into the Origins of Lignocellulose Decay Capabilities.</title>
        <authorList>
            <person name="Nagy L.G."/>
            <person name="Riley R."/>
            <person name="Tritt A."/>
            <person name="Adam C."/>
            <person name="Daum C."/>
            <person name="Floudas D."/>
            <person name="Sun H."/>
            <person name="Yadav J.S."/>
            <person name="Pangilinan J."/>
            <person name="Larsson K.H."/>
            <person name="Matsuura K."/>
            <person name="Barry K."/>
            <person name="Labutti K."/>
            <person name="Kuo R."/>
            <person name="Ohm R.A."/>
            <person name="Bhattacharya S.S."/>
            <person name="Shirouzu T."/>
            <person name="Yoshinaga Y."/>
            <person name="Martin F.M."/>
            <person name="Grigoriev I.V."/>
            <person name="Hibbett D.S."/>
        </authorList>
    </citation>
    <scope>NUCLEOTIDE SEQUENCE [LARGE SCALE GENOMIC DNA]</scope>
    <source>
        <strain evidence="2 3">TUFC12733</strain>
    </source>
</reference>